<keyword evidence="8" id="KW-1185">Reference proteome</keyword>
<name>A0A084U3B3_MALIO</name>
<dbReference type="GO" id="GO:0008930">
    <property type="term" value="F:methylthioadenosine nucleosidase activity"/>
    <property type="evidence" value="ECO:0007669"/>
    <property type="project" value="InterPro"/>
</dbReference>
<evidence type="ECO:0000313" key="7">
    <source>
        <dbReference type="EMBL" id="KFB07449.1"/>
    </source>
</evidence>
<evidence type="ECO:0000256" key="5">
    <source>
        <dbReference type="ARBA" id="ARBA00023167"/>
    </source>
</evidence>
<keyword evidence="5" id="KW-0486">Methionine biosynthesis</keyword>
<dbReference type="RefSeq" id="WP_036452116.1">
    <property type="nucleotide sequence ID" value="NZ_AWQU01000082.1"/>
</dbReference>
<comment type="pathway">
    <text evidence="1">Amino-acid biosynthesis; L-methionine biosynthesis via salvage pathway; S-methyl-5-thio-alpha-D-ribose 1-phosphate from S-methyl-5'-thioadenosine (hydrolase route): step 1/2.</text>
</comment>
<keyword evidence="4" id="KW-0378">Hydrolase</keyword>
<dbReference type="GO" id="GO:0019284">
    <property type="term" value="P:L-methionine salvage from S-adenosylmethionine"/>
    <property type="evidence" value="ECO:0007669"/>
    <property type="project" value="TreeGrafter"/>
</dbReference>
<dbReference type="GO" id="GO:0008782">
    <property type="term" value="F:adenosylhomocysteine nucleosidase activity"/>
    <property type="evidence" value="ECO:0007669"/>
    <property type="project" value="UniProtKB-EC"/>
</dbReference>
<evidence type="ECO:0000256" key="3">
    <source>
        <dbReference type="ARBA" id="ARBA00022605"/>
    </source>
</evidence>
<dbReference type="Gene3D" id="3.40.50.1580">
    <property type="entry name" value="Nucleoside phosphorylase domain"/>
    <property type="match status" value="1"/>
</dbReference>
<dbReference type="GO" id="GO:0005829">
    <property type="term" value="C:cytosol"/>
    <property type="evidence" value="ECO:0007669"/>
    <property type="project" value="TreeGrafter"/>
</dbReference>
<dbReference type="Pfam" id="PF01048">
    <property type="entry name" value="PNP_UDP_1"/>
    <property type="match status" value="1"/>
</dbReference>
<dbReference type="CDD" id="cd09008">
    <property type="entry name" value="MTAN"/>
    <property type="match status" value="1"/>
</dbReference>
<dbReference type="EC" id="3.2.2.9" evidence="2"/>
<dbReference type="UniPathway" id="UPA00904">
    <property type="reaction ID" value="UER00871"/>
</dbReference>
<dbReference type="InterPro" id="IPR035994">
    <property type="entry name" value="Nucleoside_phosphorylase_sf"/>
</dbReference>
<evidence type="ECO:0000259" key="6">
    <source>
        <dbReference type="Pfam" id="PF01048"/>
    </source>
</evidence>
<dbReference type="PANTHER" id="PTHR46832:SF1">
    <property type="entry name" value="5'-METHYLTHIOADENOSINE_S-ADENOSYLHOMOCYSTEINE NUCLEOSIDASE"/>
    <property type="match status" value="1"/>
</dbReference>
<gene>
    <name evidence="7" type="primary">pfs</name>
    <name evidence="7" type="ORF">P271_285</name>
</gene>
<dbReference type="EMBL" id="AWQU01000082">
    <property type="protein sequence ID" value="KFB07449.1"/>
    <property type="molecule type" value="Genomic_DNA"/>
</dbReference>
<dbReference type="AlphaFoldDB" id="A0A084U3B3"/>
<protein>
    <recommendedName>
        <fullName evidence="2">adenosylhomocysteine nucleosidase</fullName>
        <ecNumber evidence="2">3.2.2.9</ecNumber>
    </recommendedName>
</protein>
<dbReference type="GO" id="GO:0019509">
    <property type="term" value="P:L-methionine salvage from methylthioadenosine"/>
    <property type="evidence" value="ECO:0007669"/>
    <property type="project" value="UniProtKB-UniPathway"/>
</dbReference>
<dbReference type="InterPro" id="IPR010049">
    <property type="entry name" value="MTA_SAH_Nsdase"/>
</dbReference>
<dbReference type="SUPFAM" id="SSF53167">
    <property type="entry name" value="Purine and uridine phosphorylases"/>
    <property type="match status" value="1"/>
</dbReference>
<dbReference type="NCBIfam" id="TIGR01704">
    <property type="entry name" value="MTA_SAH-Nsdase"/>
    <property type="match status" value="1"/>
</dbReference>
<evidence type="ECO:0000256" key="2">
    <source>
        <dbReference type="ARBA" id="ARBA00011974"/>
    </source>
</evidence>
<evidence type="ECO:0000256" key="1">
    <source>
        <dbReference type="ARBA" id="ARBA00004945"/>
    </source>
</evidence>
<dbReference type="Proteomes" id="UP000028523">
    <property type="component" value="Unassembled WGS sequence"/>
</dbReference>
<reference evidence="7 8" key="1">
    <citation type="journal article" date="2014" name="PLoS ONE">
        <title>Reduction of Hydrogen Peroxide Accumulation and Toxicity by a Catalase from Mycoplasma iowae.</title>
        <authorList>
            <person name="Pritchard R.E."/>
            <person name="Prassinos A.J."/>
            <person name="Osborne J.D."/>
            <person name="Raviv Z."/>
            <person name="Balish M.F."/>
        </authorList>
    </citation>
    <scope>NUCLEOTIDE SEQUENCE [LARGE SCALE GENOMIC DNA]</scope>
    <source>
        <strain evidence="7 8">DK-CPA</strain>
    </source>
</reference>
<comment type="caution">
    <text evidence="7">The sequence shown here is derived from an EMBL/GenBank/DDBJ whole genome shotgun (WGS) entry which is preliminary data.</text>
</comment>
<dbReference type="GO" id="GO:0009164">
    <property type="term" value="P:nucleoside catabolic process"/>
    <property type="evidence" value="ECO:0007669"/>
    <property type="project" value="InterPro"/>
</dbReference>
<sequence length="241" mass="27551">MKTKIIGIIVALEDELHKFKSIFLNSFNVHVSLKQKFYITYLNDNMFVFVFSGVGKTNAAMTTLNLIKTFNPQAIINVGSCGSPNKESFIKDIYLINDFYHLDVDATAFQYELGQTPKELPYFSSSNKLNDKIIKILKSNEYKFKNGKCGTTDSFINKLNFEKFNNKLFYMMNCLDMESASIAQICFKTKIMFSSIKIVSDNLFNSDSSNDVQFNENLNDISKMLTNIVKLLINNIDLTNN</sequence>
<dbReference type="PANTHER" id="PTHR46832">
    <property type="entry name" value="5'-METHYLTHIOADENOSINE/S-ADENOSYLHOMOCYSTEINE NUCLEOSIDASE"/>
    <property type="match status" value="1"/>
</dbReference>
<evidence type="ECO:0000256" key="4">
    <source>
        <dbReference type="ARBA" id="ARBA00022801"/>
    </source>
</evidence>
<dbReference type="InterPro" id="IPR000845">
    <property type="entry name" value="Nucleoside_phosphorylase_d"/>
</dbReference>
<organism evidence="7 8">
    <name type="scientific">Malacoplasma iowae DK-CPA</name>
    <dbReference type="NCBI Taxonomy" id="1394179"/>
    <lineage>
        <taxon>Bacteria</taxon>
        <taxon>Bacillati</taxon>
        <taxon>Mycoplasmatota</taxon>
        <taxon>Mycoplasmoidales</taxon>
        <taxon>Mycoplasmoidaceae</taxon>
        <taxon>Malacoplasma</taxon>
    </lineage>
</organism>
<evidence type="ECO:0000313" key="8">
    <source>
        <dbReference type="Proteomes" id="UP000028523"/>
    </source>
</evidence>
<accession>A0A084U3B3</accession>
<keyword evidence="3" id="KW-0028">Amino-acid biosynthesis</keyword>
<feature type="domain" description="Nucleoside phosphorylase" evidence="6">
    <location>
        <begin position="6"/>
        <end position="233"/>
    </location>
</feature>
<proteinExistence type="predicted"/>